<feature type="compositionally biased region" description="Acidic residues" evidence="1">
    <location>
        <begin position="166"/>
        <end position="178"/>
    </location>
</feature>
<gene>
    <name evidence="2" type="ORF">Rhopal_000288-T1</name>
</gene>
<accession>A0AAV5GA82</accession>
<evidence type="ECO:0000313" key="2">
    <source>
        <dbReference type="EMBL" id="GJN87339.1"/>
    </source>
</evidence>
<dbReference type="Proteomes" id="UP001342314">
    <property type="component" value="Unassembled WGS sequence"/>
</dbReference>
<keyword evidence="3" id="KW-1185">Reference proteome</keyword>
<comment type="caution">
    <text evidence="2">The sequence shown here is derived from an EMBL/GenBank/DDBJ whole genome shotgun (WGS) entry which is preliminary data.</text>
</comment>
<protein>
    <recommendedName>
        <fullName evidence="4">CUE domain-containing protein</fullName>
    </recommendedName>
</protein>
<feature type="compositionally biased region" description="Polar residues" evidence="1">
    <location>
        <begin position="15"/>
        <end position="29"/>
    </location>
</feature>
<proteinExistence type="predicted"/>
<name>A0AAV5GA82_9BASI</name>
<feature type="region of interest" description="Disordered" evidence="1">
    <location>
        <begin position="153"/>
        <end position="263"/>
    </location>
</feature>
<feature type="region of interest" description="Disordered" evidence="1">
    <location>
        <begin position="1"/>
        <end position="105"/>
    </location>
</feature>
<feature type="compositionally biased region" description="Acidic residues" evidence="1">
    <location>
        <begin position="428"/>
        <end position="446"/>
    </location>
</feature>
<reference evidence="2 3" key="1">
    <citation type="submission" date="2021-12" db="EMBL/GenBank/DDBJ databases">
        <title>High titer production of polyol ester of fatty acids by Rhodotorula paludigena BS15 towards product separation-free biomass refinery.</title>
        <authorList>
            <person name="Mano J."/>
            <person name="Ono H."/>
            <person name="Tanaka T."/>
            <person name="Naito K."/>
            <person name="Sushida H."/>
            <person name="Ike M."/>
            <person name="Tokuyasu K."/>
            <person name="Kitaoka M."/>
        </authorList>
    </citation>
    <scope>NUCLEOTIDE SEQUENCE [LARGE SCALE GENOMIC DNA]</scope>
    <source>
        <strain evidence="2 3">BS15</strain>
    </source>
</reference>
<evidence type="ECO:0000256" key="1">
    <source>
        <dbReference type="SAM" id="MobiDB-lite"/>
    </source>
</evidence>
<sequence length="517" mass="57567">MAPGSDRAPSFEATGESSQNRPNPSSHSRQPPAGRKKLLADLDDDLNLHWDRSNDEDVKPVIGPSRKSKEKEVDLGVMELSSDSESEDGHRAPKMKQTASSSGTSHAALSALRECFPDIDPQYLVTLFHKRERNQEVVADELMRTNYRLRGGEWKFGRAPTPEQEEHGEEEDELDALEQEYARTKAQQGVEAEKGKTGKAKARKAPSPSPSPEEDEDEEDQLASGAEEEDQDGGPSFAYTAQEALDDEEYWLDPEGRKPGGEKYHKAALEQLFRDYDEYTESHLRQLFDQAEMLYAPAWFASLALKKQNQLVKLRGNRRDMEHVRDKDGKLKERKSVESSRLLEQEVAWLEAYLAGGNTKRGLKIIADRHSRDPPTHKKQKKKESKEQRLARTHGDAGGSGAGKKQPKAPPKKGGATNAPVKRARQDTDDDDDDDDPDDFYPDDFYDGVAVAHRAEMAADPGWGPDGATYNKASSSRGRKRRLSTAYQGKYGGGGAWSVKQEPDVEAFSGQGFRLGD</sequence>
<dbReference type="EMBL" id="BQKY01000001">
    <property type="protein sequence ID" value="GJN87339.1"/>
    <property type="molecule type" value="Genomic_DNA"/>
</dbReference>
<feature type="compositionally biased region" description="Basic and acidic residues" evidence="1">
    <location>
        <begin position="254"/>
        <end position="263"/>
    </location>
</feature>
<feature type="compositionally biased region" description="Acidic residues" evidence="1">
    <location>
        <begin position="212"/>
        <end position="232"/>
    </location>
</feature>
<feature type="compositionally biased region" description="Basic and acidic residues" evidence="1">
    <location>
        <begin position="384"/>
        <end position="395"/>
    </location>
</feature>
<dbReference type="AlphaFoldDB" id="A0AAV5GA82"/>
<evidence type="ECO:0008006" key="4">
    <source>
        <dbReference type="Google" id="ProtNLM"/>
    </source>
</evidence>
<evidence type="ECO:0000313" key="3">
    <source>
        <dbReference type="Proteomes" id="UP001342314"/>
    </source>
</evidence>
<feature type="region of interest" description="Disordered" evidence="1">
    <location>
        <begin position="369"/>
        <end position="498"/>
    </location>
</feature>
<feature type="compositionally biased region" description="Basic and acidic residues" evidence="1">
    <location>
        <begin position="46"/>
        <end position="59"/>
    </location>
</feature>
<organism evidence="2 3">
    <name type="scientific">Rhodotorula paludigena</name>
    <dbReference type="NCBI Taxonomy" id="86838"/>
    <lineage>
        <taxon>Eukaryota</taxon>
        <taxon>Fungi</taxon>
        <taxon>Dikarya</taxon>
        <taxon>Basidiomycota</taxon>
        <taxon>Pucciniomycotina</taxon>
        <taxon>Microbotryomycetes</taxon>
        <taxon>Sporidiobolales</taxon>
        <taxon>Sporidiobolaceae</taxon>
        <taxon>Rhodotorula</taxon>
    </lineage>
</organism>